<evidence type="ECO:0000313" key="7">
    <source>
        <dbReference type="Proteomes" id="UP000664658"/>
    </source>
</evidence>
<dbReference type="PANTHER" id="PTHR31756:SF3">
    <property type="entry name" value="PYRUVATE, PHOSPHATE DIKINASE REGULATORY PROTEIN 1, CHLOROPLASTIC"/>
    <property type="match status" value="1"/>
</dbReference>
<comment type="caution">
    <text evidence="6">The sequence shown here is derived from an EMBL/GenBank/DDBJ whole genome shotgun (WGS) entry which is preliminary data.</text>
</comment>
<name>A0A8I2B566_PLESH</name>
<evidence type="ECO:0000256" key="4">
    <source>
        <dbReference type="ARBA" id="ARBA00022777"/>
    </source>
</evidence>
<dbReference type="Proteomes" id="UP000664658">
    <property type="component" value="Unassembled WGS sequence"/>
</dbReference>
<comment type="function">
    <text evidence="5">Bifunctional serine/threonine kinase and phosphorylase involved in the regulation of the phosphoenolpyruvate synthase (PEPS) by catalyzing its phosphorylation/dephosphorylation.</text>
</comment>
<comment type="catalytic activity">
    <reaction evidence="5">
        <text>[pyruvate, water dikinase]-phosphate + phosphate + H(+) = [pyruvate, water dikinase] + diphosphate</text>
        <dbReference type="Rhea" id="RHEA:48580"/>
        <dbReference type="Rhea" id="RHEA-COMP:11425"/>
        <dbReference type="Rhea" id="RHEA-COMP:11426"/>
        <dbReference type="ChEBI" id="CHEBI:15378"/>
        <dbReference type="ChEBI" id="CHEBI:33019"/>
        <dbReference type="ChEBI" id="CHEBI:43176"/>
        <dbReference type="ChEBI" id="CHEBI:43474"/>
        <dbReference type="ChEBI" id="CHEBI:68546"/>
        <dbReference type="EC" id="2.7.4.28"/>
    </reaction>
</comment>
<evidence type="ECO:0000256" key="1">
    <source>
        <dbReference type="ARBA" id="ARBA00022527"/>
    </source>
</evidence>
<dbReference type="EC" id="2.7.4.28" evidence="5"/>
<evidence type="ECO:0000256" key="3">
    <source>
        <dbReference type="ARBA" id="ARBA00022741"/>
    </source>
</evidence>
<dbReference type="PANTHER" id="PTHR31756">
    <property type="entry name" value="PYRUVATE, PHOSPHATE DIKINASE REGULATORY PROTEIN 1, CHLOROPLASTIC"/>
    <property type="match status" value="1"/>
</dbReference>
<proteinExistence type="inferred from homology"/>
<dbReference type="InterPro" id="IPR026530">
    <property type="entry name" value="PSRP"/>
</dbReference>
<protein>
    <recommendedName>
        <fullName evidence="5">Putative phosphoenolpyruvate synthase regulatory protein</fullName>
        <shortName evidence="5">PEP synthase regulatory protein</shortName>
        <shortName evidence="5">PSRP</shortName>
        <ecNumber evidence="5">2.7.11.33</ecNumber>
        <ecNumber evidence="5">2.7.4.28</ecNumber>
    </recommendedName>
    <alternativeName>
        <fullName evidence="5">Pyruvate, water dikinase regulatory protein</fullName>
    </alternativeName>
</protein>
<accession>A0A8I2B566</accession>
<dbReference type="Pfam" id="PF03618">
    <property type="entry name" value="Kinase-PPPase"/>
    <property type="match status" value="1"/>
</dbReference>
<dbReference type="KEGG" id="pshi:SAMEA2665130_1685"/>
<evidence type="ECO:0000256" key="5">
    <source>
        <dbReference type="HAMAP-Rule" id="MF_01062"/>
    </source>
</evidence>
<dbReference type="EMBL" id="JAFNAA010000004">
    <property type="protein sequence ID" value="MBO1107697.1"/>
    <property type="molecule type" value="Genomic_DNA"/>
</dbReference>
<keyword evidence="1 5" id="KW-0723">Serine/threonine-protein kinase</keyword>
<dbReference type="GO" id="GO:0016776">
    <property type="term" value="F:phosphotransferase activity, phosphate group as acceptor"/>
    <property type="evidence" value="ECO:0007669"/>
    <property type="project" value="UniProtKB-UniRule"/>
</dbReference>
<comment type="similarity">
    <text evidence="5">Belongs to the pyruvate, phosphate/water dikinase regulatory protein family. PSRP subfamily.</text>
</comment>
<evidence type="ECO:0000313" key="6">
    <source>
        <dbReference type="EMBL" id="MBO1107697.1"/>
    </source>
</evidence>
<keyword evidence="2 5" id="KW-0808">Transferase</keyword>
<comment type="catalytic activity">
    <reaction evidence="5">
        <text>[pyruvate, water dikinase] + ADP = [pyruvate, water dikinase]-phosphate + AMP + H(+)</text>
        <dbReference type="Rhea" id="RHEA:46020"/>
        <dbReference type="Rhea" id="RHEA-COMP:11425"/>
        <dbReference type="Rhea" id="RHEA-COMP:11426"/>
        <dbReference type="ChEBI" id="CHEBI:15378"/>
        <dbReference type="ChEBI" id="CHEBI:43176"/>
        <dbReference type="ChEBI" id="CHEBI:68546"/>
        <dbReference type="ChEBI" id="CHEBI:456215"/>
        <dbReference type="ChEBI" id="CHEBI:456216"/>
        <dbReference type="EC" id="2.7.11.33"/>
    </reaction>
</comment>
<gene>
    <name evidence="6" type="ORF">J2R62_05580</name>
</gene>
<dbReference type="GO" id="GO:0004674">
    <property type="term" value="F:protein serine/threonine kinase activity"/>
    <property type="evidence" value="ECO:0007669"/>
    <property type="project" value="UniProtKB-UniRule"/>
</dbReference>
<dbReference type="GO" id="GO:0005524">
    <property type="term" value="F:ATP binding"/>
    <property type="evidence" value="ECO:0007669"/>
    <property type="project" value="InterPro"/>
</dbReference>
<dbReference type="RefSeq" id="WP_010863790.1">
    <property type="nucleotide sequence ID" value="NZ_JAACNG020000021.1"/>
</dbReference>
<feature type="binding site" evidence="5">
    <location>
        <begin position="157"/>
        <end position="164"/>
    </location>
    <ligand>
        <name>ADP</name>
        <dbReference type="ChEBI" id="CHEBI:456216"/>
    </ligand>
</feature>
<dbReference type="EC" id="2.7.11.33" evidence="5"/>
<evidence type="ECO:0000256" key="2">
    <source>
        <dbReference type="ARBA" id="ARBA00022679"/>
    </source>
</evidence>
<keyword evidence="4 5" id="KW-0418">Kinase</keyword>
<organism evidence="6 7">
    <name type="scientific">Plesiomonas shigelloides</name>
    <name type="common">Aeromonas shigelloides</name>
    <dbReference type="NCBI Taxonomy" id="703"/>
    <lineage>
        <taxon>Bacteria</taxon>
        <taxon>Pseudomonadati</taxon>
        <taxon>Pseudomonadota</taxon>
        <taxon>Gammaproteobacteria</taxon>
        <taxon>Enterobacterales</taxon>
        <taxon>Enterobacteriaceae</taxon>
        <taxon>Plesiomonas</taxon>
    </lineage>
</organism>
<dbReference type="GO" id="GO:0043531">
    <property type="term" value="F:ADP binding"/>
    <property type="evidence" value="ECO:0007669"/>
    <property type="project" value="UniProtKB-UniRule"/>
</dbReference>
<dbReference type="AlphaFoldDB" id="A0A8I2B566"/>
<sequence>MSSHLERTVFYISDGTAITAEVLGHAVLSQFPLTLQQITVPFVETPQKAEAIRQQINSCYQNSGSRPLVFYSIVMPEIKAIIERSEGCCQDILNTLVTPIQNELQIAPTPTLHRTHGLARGNLEKYDSRIAAVEFALAHDDGISLRNMEQADVILLGVSRCGKTPTSLYMAMQFGLKVANYPFIADDMDNLTLPAALKPFHGKLFGLTIHPERLMAIRSERRDNSRYASLRQCRLELTEVELLYQRERIPFIDTTNFSVEEISTKIMDIMQLNRQMF</sequence>
<dbReference type="HAMAP" id="MF_01062">
    <property type="entry name" value="PSRP"/>
    <property type="match status" value="1"/>
</dbReference>
<dbReference type="InterPro" id="IPR005177">
    <property type="entry name" value="Kinase-pyrophosphorylase"/>
</dbReference>
<reference evidence="6" key="1">
    <citation type="submission" date="2021-03" db="EMBL/GenBank/DDBJ databases">
        <title>Plesiomonas shigelloides zfcc0051, isolated from zebrafish feces.</title>
        <authorList>
            <person name="Vanderhoek Z."/>
            <person name="Gaulke C."/>
        </authorList>
    </citation>
    <scope>NUCLEOTIDE SEQUENCE</scope>
    <source>
        <strain evidence="6">Zfcc0051</strain>
    </source>
</reference>
<dbReference type="NCBIfam" id="NF003742">
    <property type="entry name" value="PRK05339.1"/>
    <property type="match status" value="1"/>
</dbReference>
<keyword evidence="3 5" id="KW-0547">Nucleotide-binding</keyword>